<name>A0ABT4M488_9BURK</name>
<comment type="caution">
    <text evidence="2">The sequence shown here is derived from an EMBL/GenBank/DDBJ whole genome shotgun (WGS) entry which is preliminary data.</text>
</comment>
<organism evidence="2 3">
    <name type="scientific">Castellaniella denitrificans</name>
    <dbReference type="NCBI Taxonomy" id="56119"/>
    <lineage>
        <taxon>Bacteria</taxon>
        <taxon>Pseudomonadati</taxon>
        <taxon>Pseudomonadota</taxon>
        <taxon>Betaproteobacteria</taxon>
        <taxon>Burkholderiales</taxon>
        <taxon>Alcaligenaceae</taxon>
        <taxon>Castellaniella</taxon>
    </lineage>
</organism>
<dbReference type="RefSeq" id="WP_269358492.1">
    <property type="nucleotide sequence ID" value="NZ_JAPWHE010000005.1"/>
</dbReference>
<keyword evidence="3" id="KW-1185">Reference proteome</keyword>
<dbReference type="PANTHER" id="PTHR34703:SF1">
    <property type="entry name" value="ANTIPORTER SUBUNIT MNHG2-RELATED"/>
    <property type="match status" value="1"/>
</dbReference>
<feature type="transmembrane region" description="Helical" evidence="1">
    <location>
        <begin position="45"/>
        <end position="65"/>
    </location>
</feature>
<dbReference type="Proteomes" id="UP001068379">
    <property type="component" value="Unassembled WGS sequence"/>
</dbReference>
<evidence type="ECO:0000313" key="2">
    <source>
        <dbReference type="EMBL" id="MCZ4330137.1"/>
    </source>
</evidence>
<protein>
    <submittedName>
        <fullName evidence="2">Monovalent cation/H(+) antiporter subunit G</fullName>
    </submittedName>
</protein>
<dbReference type="Pfam" id="PF03334">
    <property type="entry name" value="PhaG_MnhG_YufB"/>
    <property type="match status" value="1"/>
</dbReference>
<accession>A0ABT4M488</accession>
<dbReference type="PANTHER" id="PTHR34703">
    <property type="entry name" value="ANTIPORTER SUBUNIT MNHG2-RELATED"/>
    <property type="match status" value="1"/>
</dbReference>
<feature type="transmembrane region" description="Helical" evidence="1">
    <location>
        <begin position="71"/>
        <end position="91"/>
    </location>
</feature>
<reference evidence="2" key="1">
    <citation type="submission" date="2022-12" db="EMBL/GenBank/DDBJ databases">
        <title>Bacterial isolates from different developmental stages of Nematostella vectensis.</title>
        <authorList>
            <person name="Fraune S."/>
        </authorList>
    </citation>
    <scope>NUCLEOTIDE SEQUENCE</scope>
    <source>
        <strain evidence="2">G21619-S1</strain>
    </source>
</reference>
<keyword evidence="1" id="KW-1133">Transmembrane helix</keyword>
<feature type="transmembrane region" description="Helical" evidence="1">
    <location>
        <begin position="6"/>
        <end position="33"/>
    </location>
</feature>
<proteinExistence type="predicted"/>
<gene>
    <name evidence="2" type="primary">mnhG</name>
    <name evidence="2" type="ORF">O4H32_09275</name>
</gene>
<evidence type="ECO:0000313" key="3">
    <source>
        <dbReference type="Proteomes" id="UP001068379"/>
    </source>
</evidence>
<sequence>MTDLPLWAAVPAALLLVLAGLVTLIGSLGLLRLRSFRERMHAPTMGMTMGTFCVALAATLIASLLQHRPIVHEWLICLFLFMTAPVTAILLMQSARRRQRGGPDTPAKAE</sequence>
<keyword evidence="1" id="KW-0812">Transmembrane</keyword>
<keyword evidence="1" id="KW-0472">Membrane</keyword>
<dbReference type="InterPro" id="IPR005133">
    <property type="entry name" value="PhaG_MnhG_YufB"/>
</dbReference>
<dbReference type="NCBIfam" id="TIGR01300">
    <property type="entry name" value="CPA3_mnhG_phaG"/>
    <property type="match status" value="1"/>
</dbReference>
<evidence type="ECO:0000256" key="1">
    <source>
        <dbReference type="SAM" id="Phobius"/>
    </source>
</evidence>
<dbReference type="EMBL" id="JAPWHE010000005">
    <property type="protein sequence ID" value="MCZ4330137.1"/>
    <property type="molecule type" value="Genomic_DNA"/>
</dbReference>